<accession>A0A8K1FFK5</accession>
<evidence type="ECO:0000256" key="2">
    <source>
        <dbReference type="ARBA" id="ARBA00022737"/>
    </source>
</evidence>
<gene>
    <name evidence="5" type="ORF">Poli38472_014355</name>
</gene>
<dbReference type="Gene3D" id="3.80.10.10">
    <property type="entry name" value="Ribonuclease Inhibitor"/>
    <property type="match status" value="1"/>
</dbReference>
<keyword evidence="6" id="KW-1185">Reference proteome</keyword>
<reference evidence="5" key="1">
    <citation type="submission" date="2019-03" db="EMBL/GenBank/DDBJ databases">
        <title>Long read genome sequence of the mycoparasitic Pythium oligandrum ATCC 38472 isolated from sugarbeet rhizosphere.</title>
        <authorList>
            <person name="Gaulin E."/>
        </authorList>
    </citation>
    <scope>NUCLEOTIDE SEQUENCE</scope>
    <source>
        <strain evidence="5">ATCC 38472_TT</strain>
    </source>
</reference>
<dbReference type="OrthoDB" id="112950at2759"/>
<evidence type="ECO:0000313" key="6">
    <source>
        <dbReference type="Proteomes" id="UP000794436"/>
    </source>
</evidence>
<dbReference type="EMBL" id="SPLM01000114">
    <property type="protein sequence ID" value="TMW57752.1"/>
    <property type="molecule type" value="Genomic_DNA"/>
</dbReference>
<proteinExistence type="predicted"/>
<feature type="transmembrane region" description="Helical" evidence="4">
    <location>
        <begin position="84"/>
        <end position="102"/>
    </location>
</feature>
<dbReference type="GO" id="GO:0005737">
    <property type="term" value="C:cytoplasm"/>
    <property type="evidence" value="ECO:0007669"/>
    <property type="project" value="TreeGrafter"/>
</dbReference>
<feature type="region of interest" description="Disordered" evidence="3">
    <location>
        <begin position="180"/>
        <end position="199"/>
    </location>
</feature>
<organism evidence="5 6">
    <name type="scientific">Pythium oligandrum</name>
    <name type="common">Mycoparasitic fungus</name>
    <dbReference type="NCBI Taxonomy" id="41045"/>
    <lineage>
        <taxon>Eukaryota</taxon>
        <taxon>Sar</taxon>
        <taxon>Stramenopiles</taxon>
        <taxon>Oomycota</taxon>
        <taxon>Peronosporomycetes</taxon>
        <taxon>Pythiales</taxon>
        <taxon>Pythiaceae</taxon>
        <taxon>Pythium</taxon>
    </lineage>
</organism>
<name>A0A8K1FFK5_PYTOL</name>
<evidence type="ECO:0000256" key="1">
    <source>
        <dbReference type="ARBA" id="ARBA00022614"/>
    </source>
</evidence>
<keyword evidence="2" id="KW-0677">Repeat</keyword>
<evidence type="ECO:0000256" key="4">
    <source>
        <dbReference type="SAM" id="Phobius"/>
    </source>
</evidence>
<dbReference type="PANTHER" id="PTHR48051">
    <property type="match status" value="1"/>
</dbReference>
<protein>
    <submittedName>
        <fullName evidence="5">Uncharacterized protein</fullName>
    </submittedName>
</protein>
<dbReference type="AlphaFoldDB" id="A0A8K1FFK5"/>
<sequence length="609" mass="68770">MRAFYYELVSHDGKHRKNLLFEIIEVVIQTITLHELLSDGLHQSLIILYVSLMVINCVCCFYHITCAWKQHAYDKLVTDAMLDIVFAVVFPAVVLVQAVRAYRTDLRAMQIRQKFFPAQPYGRRARIYSDPGQINSFTAAFDNLRITSPLDVVAKIGFNLLTCLRWRRIALTLRAKRRKDNTGAQNAPNKGKNHGIGPVIPNLSPCKDNLEVQVSYRPIPSYVGILFLLYGALAATYTYGALSMSNLACAPYATTCVLYAYQWSPSGEASLCPCLVFIERDMSPSIRTWLSLSDLSQNLSLLAEAGMLRTVQVMNRGMNYALPKHLMQCSDIRHLILINTDVEELPEWMVYAFPKLEYLHIEGQPRGNCITSLPDKLFSGMPTLRTLSLSRHRVFTVPPFDGLVSLRTMYLGDVPFIPELPPLEPLHHLQTLGLVQIRNLAYLPELSSLAPTLRSVYIQYAPLCCSGFLSEGNTSYPGCSTYHSRECCASALTCSGGRVPPPLQADFSAEELDFFRQVLPQPISQDAPARVELRVPLHIACQMKGFPHLQRFLDQKLDKHIPWLTVHSFAQPPHILIYDRHDAVVDTIPIASAWTPYQLRDLMEDAMRK</sequence>
<keyword evidence="4" id="KW-1133">Transmembrane helix</keyword>
<dbReference type="PANTHER" id="PTHR48051:SF46">
    <property type="entry name" value="LEUCINE RICH REPEAT-CONTAINING DOMAIN PROTEIN"/>
    <property type="match status" value="1"/>
</dbReference>
<keyword evidence="1" id="KW-0433">Leucine-rich repeat</keyword>
<dbReference type="InterPro" id="IPR032675">
    <property type="entry name" value="LRR_dom_sf"/>
</dbReference>
<keyword evidence="4" id="KW-0472">Membrane</keyword>
<feature type="transmembrane region" description="Helical" evidence="4">
    <location>
        <begin position="45"/>
        <end position="64"/>
    </location>
</feature>
<dbReference type="Proteomes" id="UP000794436">
    <property type="component" value="Unassembled WGS sequence"/>
</dbReference>
<evidence type="ECO:0000256" key="3">
    <source>
        <dbReference type="SAM" id="MobiDB-lite"/>
    </source>
</evidence>
<keyword evidence="4" id="KW-0812">Transmembrane</keyword>
<feature type="transmembrane region" description="Helical" evidence="4">
    <location>
        <begin position="222"/>
        <end position="242"/>
    </location>
</feature>
<dbReference type="SUPFAM" id="SSF52058">
    <property type="entry name" value="L domain-like"/>
    <property type="match status" value="1"/>
</dbReference>
<dbReference type="InterPro" id="IPR050216">
    <property type="entry name" value="LRR_domain-containing"/>
</dbReference>
<evidence type="ECO:0000313" key="5">
    <source>
        <dbReference type="EMBL" id="TMW57752.1"/>
    </source>
</evidence>
<comment type="caution">
    <text evidence="5">The sequence shown here is derived from an EMBL/GenBank/DDBJ whole genome shotgun (WGS) entry which is preliminary data.</text>
</comment>